<dbReference type="InterPro" id="IPR032675">
    <property type="entry name" value="LRR_dom_sf"/>
</dbReference>
<dbReference type="AlphaFoldDB" id="A2F4S1"/>
<protein>
    <submittedName>
        <fullName evidence="1">Surface antigen BspA-like</fullName>
    </submittedName>
</protein>
<dbReference type="KEGG" id="tva:4757903"/>
<organism evidence="1 2">
    <name type="scientific">Trichomonas vaginalis (strain ATCC PRA-98 / G3)</name>
    <dbReference type="NCBI Taxonomy" id="412133"/>
    <lineage>
        <taxon>Eukaryota</taxon>
        <taxon>Metamonada</taxon>
        <taxon>Parabasalia</taxon>
        <taxon>Trichomonadida</taxon>
        <taxon>Trichomonadidae</taxon>
        <taxon>Trichomonas</taxon>
    </lineage>
</organism>
<name>A2F4S1_TRIV3</name>
<dbReference type="Proteomes" id="UP000001542">
    <property type="component" value="Unassembled WGS sequence"/>
</dbReference>
<gene>
    <name evidence="1" type="ORF">TVAG_328460</name>
</gene>
<evidence type="ECO:0000313" key="2">
    <source>
        <dbReference type="Proteomes" id="UP000001542"/>
    </source>
</evidence>
<dbReference type="PANTHER" id="PTHR45661:SF3">
    <property type="entry name" value="IG-LIKE DOMAIN-CONTAINING PROTEIN"/>
    <property type="match status" value="1"/>
</dbReference>
<dbReference type="STRING" id="5722.A2F4S1"/>
<proteinExistence type="predicted"/>
<dbReference type="InterPro" id="IPR026906">
    <property type="entry name" value="LRR_5"/>
</dbReference>
<evidence type="ECO:0000313" key="1">
    <source>
        <dbReference type="EMBL" id="EAY00084.1"/>
    </source>
</evidence>
<dbReference type="PANTHER" id="PTHR45661">
    <property type="entry name" value="SURFACE ANTIGEN"/>
    <property type="match status" value="1"/>
</dbReference>
<dbReference type="SMR" id="A2F4S1"/>
<dbReference type="OrthoDB" id="6363818at2759"/>
<dbReference type="VEuPathDB" id="TrichDB:TVAG_328460"/>
<dbReference type="InterPro" id="IPR053139">
    <property type="entry name" value="Surface_bspA-like"/>
</dbReference>
<dbReference type="VEuPathDB" id="TrichDB:TVAGG3_0148980"/>
<dbReference type="RefSeq" id="XP_001313013.1">
    <property type="nucleotide sequence ID" value="XM_001313012.1"/>
</dbReference>
<dbReference type="SUPFAM" id="SSF52058">
    <property type="entry name" value="L domain-like"/>
    <property type="match status" value="1"/>
</dbReference>
<accession>A2F4S1</accession>
<reference evidence="1" key="1">
    <citation type="submission" date="2006-10" db="EMBL/GenBank/DDBJ databases">
        <authorList>
            <person name="Amadeo P."/>
            <person name="Zhao Q."/>
            <person name="Wortman J."/>
            <person name="Fraser-Liggett C."/>
            <person name="Carlton J."/>
        </authorList>
    </citation>
    <scope>NUCLEOTIDE SEQUENCE</scope>
    <source>
        <strain evidence="1">G3</strain>
    </source>
</reference>
<dbReference type="InParanoid" id="A2F4S1"/>
<dbReference type="EMBL" id="DS113614">
    <property type="protein sequence ID" value="EAY00084.1"/>
    <property type="molecule type" value="Genomic_DNA"/>
</dbReference>
<keyword evidence="2" id="KW-1185">Reference proteome</keyword>
<dbReference type="Pfam" id="PF13306">
    <property type="entry name" value="LRR_5"/>
    <property type="match status" value="4"/>
</dbReference>
<sequence>MNQISIENSNDPKLYTDGRGLYSIDRKTLYYVCSASTSPYTVLSTVETLFDGAFVSYQASSVTLQNGLKTINYFCFARSSITSITLPNSVESCREQSFSLCSKLKTVTLSENLTFLAVNMFSSSGLTTITFPNNVTYIDTGALSSCPNLLSVYLPNPIPELKGGFLASSPKAKLYMTDNSVININDENVMFNSDNSSVIAYFGTSETSIHLPSTIKTIGAKVFSYKTNIKEVLCEGTCQIQNVEANAFVNCTNLVTIPSLSYVKTIGQRAFEGCPISSPIQFSSALTLIKDYAFLGNNKIPQITFEQPSTSLTISDYAFQNCSSLTTISFPSQGSISLGNYAFFNCNSLSSITITSANVSIGQSCFMNSGINSLIFEGNKVCNGIIPAFCFKNCINLQSVSIPSNCTILDIECFAMTSIKTVKVTDNLEIISRQSFKDCQYLENLEIPNSSHLKSIEPAAFQGCIRFYSVKMFQSEYFYSDSGAIYNFDRSQLIIYPPAAPNKFLAISDRVRYIQQSCFIGCTNLDTVLIPDNSVTSIGPSAFEGCTNLRVINIPLSVQSVGLNAFLGCKNLLCGIAFENKTSAYKTMLIEASLSFSSLRSCIADSCQRNELRFSFSYSFLFPFILLS</sequence>
<dbReference type="Gene3D" id="3.80.10.10">
    <property type="entry name" value="Ribonuclease Inhibitor"/>
    <property type="match status" value="3"/>
</dbReference>
<reference evidence="1" key="2">
    <citation type="journal article" date="2007" name="Science">
        <title>Draft genome sequence of the sexually transmitted pathogen Trichomonas vaginalis.</title>
        <authorList>
            <person name="Carlton J.M."/>
            <person name="Hirt R.P."/>
            <person name="Silva J.C."/>
            <person name="Delcher A.L."/>
            <person name="Schatz M."/>
            <person name="Zhao Q."/>
            <person name="Wortman J.R."/>
            <person name="Bidwell S.L."/>
            <person name="Alsmark U.C.M."/>
            <person name="Besteiro S."/>
            <person name="Sicheritz-Ponten T."/>
            <person name="Noel C.J."/>
            <person name="Dacks J.B."/>
            <person name="Foster P.G."/>
            <person name="Simillion C."/>
            <person name="Van de Peer Y."/>
            <person name="Miranda-Saavedra D."/>
            <person name="Barton G.J."/>
            <person name="Westrop G.D."/>
            <person name="Mueller S."/>
            <person name="Dessi D."/>
            <person name="Fiori P.L."/>
            <person name="Ren Q."/>
            <person name="Paulsen I."/>
            <person name="Zhang H."/>
            <person name="Bastida-Corcuera F.D."/>
            <person name="Simoes-Barbosa A."/>
            <person name="Brown M.T."/>
            <person name="Hayes R.D."/>
            <person name="Mukherjee M."/>
            <person name="Okumura C.Y."/>
            <person name="Schneider R."/>
            <person name="Smith A.J."/>
            <person name="Vanacova S."/>
            <person name="Villalvazo M."/>
            <person name="Haas B.J."/>
            <person name="Pertea M."/>
            <person name="Feldblyum T.V."/>
            <person name="Utterback T.R."/>
            <person name="Shu C.L."/>
            <person name="Osoegawa K."/>
            <person name="de Jong P.J."/>
            <person name="Hrdy I."/>
            <person name="Horvathova L."/>
            <person name="Zubacova Z."/>
            <person name="Dolezal P."/>
            <person name="Malik S.B."/>
            <person name="Logsdon J.M. Jr."/>
            <person name="Henze K."/>
            <person name="Gupta A."/>
            <person name="Wang C.C."/>
            <person name="Dunne R.L."/>
            <person name="Upcroft J.A."/>
            <person name="Upcroft P."/>
            <person name="White O."/>
            <person name="Salzberg S.L."/>
            <person name="Tang P."/>
            <person name="Chiu C.-H."/>
            <person name="Lee Y.-S."/>
            <person name="Embley T.M."/>
            <person name="Coombs G.H."/>
            <person name="Mottram J.C."/>
            <person name="Tachezy J."/>
            <person name="Fraser-Liggett C.M."/>
            <person name="Johnson P.J."/>
        </authorList>
    </citation>
    <scope>NUCLEOTIDE SEQUENCE [LARGE SCALE GENOMIC DNA]</scope>
    <source>
        <strain evidence="1">G3</strain>
    </source>
</reference>